<dbReference type="Gene3D" id="3.40.430.10">
    <property type="entry name" value="Dihydrofolate Reductase, subunit A"/>
    <property type="match status" value="1"/>
</dbReference>
<dbReference type="GO" id="GO:0046654">
    <property type="term" value="P:tetrahydrofolate biosynthetic process"/>
    <property type="evidence" value="ECO:0007669"/>
    <property type="project" value="UniProtKB-UniPathway"/>
</dbReference>
<dbReference type="GO" id="GO:0005829">
    <property type="term" value="C:cytosol"/>
    <property type="evidence" value="ECO:0007669"/>
    <property type="project" value="TreeGrafter"/>
</dbReference>
<dbReference type="PROSITE" id="PS51330">
    <property type="entry name" value="DHFR_2"/>
    <property type="match status" value="1"/>
</dbReference>
<dbReference type="EMBL" id="MFTY01000015">
    <property type="protein sequence ID" value="OGI71374.1"/>
    <property type="molecule type" value="Genomic_DNA"/>
</dbReference>
<evidence type="ECO:0000256" key="7">
    <source>
        <dbReference type="ARBA" id="ARBA00025067"/>
    </source>
</evidence>
<name>A0A1F6VP22_9BACT</name>
<evidence type="ECO:0000256" key="1">
    <source>
        <dbReference type="ARBA" id="ARBA00004903"/>
    </source>
</evidence>
<gene>
    <name evidence="10" type="ORF">A3B84_00750</name>
</gene>
<keyword evidence="6 8" id="KW-0560">Oxidoreductase</keyword>
<dbReference type="PANTHER" id="PTHR48069:SF3">
    <property type="entry name" value="DIHYDROFOLATE REDUCTASE"/>
    <property type="match status" value="1"/>
</dbReference>
<evidence type="ECO:0000256" key="4">
    <source>
        <dbReference type="ARBA" id="ARBA00022563"/>
    </source>
</evidence>
<sequence>MISIISAIGKNNEIGKKNELLWNLPADMKHFRETTSGHTVAMGQKTFESIGRPLPKRRNIILTKDISFNIKELEIVHSLEEFDDLLKKTSLGHSLTGEARPDEEVFIIGGAQIYKLFIEKADKLYITHVDAEFSDADAFFPVIDEKIWQKNKSEKYSKDILNKYDLEFVEYIKK</sequence>
<dbReference type="FunFam" id="3.40.430.10:FF:000001">
    <property type="entry name" value="Dihydrofolate reductase"/>
    <property type="match status" value="1"/>
</dbReference>
<dbReference type="STRING" id="1801748.A3B84_00750"/>
<dbReference type="InterPro" id="IPR012259">
    <property type="entry name" value="DHFR"/>
</dbReference>
<dbReference type="GO" id="GO:0004146">
    <property type="term" value="F:dihydrofolate reductase activity"/>
    <property type="evidence" value="ECO:0007669"/>
    <property type="project" value="UniProtKB-EC"/>
</dbReference>
<dbReference type="InterPro" id="IPR001796">
    <property type="entry name" value="DHFR_dom"/>
</dbReference>
<dbReference type="InterPro" id="IPR024072">
    <property type="entry name" value="DHFR-like_dom_sf"/>
</dbReference>
<dbReference type="PIRSF" id="PIRSF000194">
    <property type="entry name" value="DHFR"/>
    <property type="match status" value="1"/>
</dbReference>
<organism evidence="10 11">
    <name type="scientific">Candidatus Nomurabacteria bacterium RIFCSPHIGHO2_02_FULL_35_13</name>
    <dbReference type="NCBI Taxonomy" id="1801748"/>
    <lineage>
        <taxon>Bacteria</taxon>
        <taxon>Candidatus Nomuraibacteriota</taxon>
    </lineage>
</organism>
<dbReference type="SUPFAM" id="SSF53597">
    <property type="entry name" value="Dihydrofolate reductase-like"/>
    <property type="match status" value="1"/>
</dbReference>
<evidence type="ECO:0000313" key="11">
    <source>
        <dbReference type="Proteomes" id="UP000177112"/>
    </source>
</evidence>
<dbReference type="CDD" id="cd00209">
    <property type="entry name" value="DHFR"/>
    <property type="match status" value="1"/>
</dbReference>
<accession>A0A1F6VP22</accession>
<reference evidence="10 11" key="1">
    <citation type="journal article" date="2016" name="Nat. Commun.">
        <title>Thousands of microbial genomes shed light on interconnected biogeochemical processes in an aquifer system.</title>
        <authorList>
            <person name="Anantharaman K."/>
            <person name="Brown C.T."/>
            <person name="Hug L.A."/>
            <person name="Sharon I."/>
            <person name="Castelle C.J."/>
            <person name="Probst A.J."/>
            <person name="Thomas B.C."/>
            <person name="Singh A."/>
            <person name="Wilkins M.J."/>
            <person name="Karaoz U."/>
            <person name="Brodie E.L."/>
            <person name="Williams K.H."/>
            <person name="Hubbard S.S."/>
            <person name="Banfield J.F."/>
        </authorList>
    </citation>
    <scope>NUCLEOTIDE SEQUENCE [LARGE SCALE GENOMIC DNA]</scope>
</reference>
<evidence type="ECO:0000256" key="8">
    <source>
        <dbReference type="PIRNR" id="PIRNR000194"/>
    </source>
</evidence>
<comment type="catalytic activity">
    <reaction evidence="8">
        <text>(6S)-5,6,7,8-tetrahydrofolate + NADP(+) = 7,8-dihydrofolate + NADPH + H(+)</text>
        <dbReference type="Rhea" id="RHEA:15009"/>
        <dbReference type="ChEBI" id="CHEBI:15378"/>
        <dbReference type="ChEBI" id="CHEBI:57451"/>
        <dbReference type="ChEBI" id="CHEBI:57453"/>
        <dbReference type="ChEBI" id="CHEBI:57783"/>
        <dbReference type="ChEBI" id="CHEBI:58349"/>
        <dbReference type="EC" id="1.5.1.3"/>
    </reaction>
</comment>
<evidence type="ECO:0000313" key="10">
    <source>
        <dbReference type="EMBL" id="OGI71374.1"/>
    </source>
</evidence>
<proteinExistence type="inferred from homology"/>
<comment type="pathway">
    <text evidence="1 8">Cofactor biosynthesis; tetrahydrofolate biosynthesis; 5,6,7,8-tetrahydrofolate from 7,8-dihydrofolate: step 1/1.</text>
</comment>
<dbReference type="GO" id="GO:0006730">
    <property type="term" value="P:one-carbon metabolic process"/>
    <property type="evidence" value="ECO:0007669"/>
    <property type="project" value="UniProtKB-KW"/>
</dbReference>
<evidence type="ECO:0000256" key="2">
    <source>
        <dbReference type="ARBA" id="ARBA00009539"/>
    </source>
</evidence>
<dbReference type="PRINTS" id="PR00070">
    <property type="entry name" value="DHFR"/>
</dbReference>
<comment type="function">
    <text evidence="7 8">Key enzyme in folate metabolism. Catalyzes an essential reaction for de novo glycine and purine synthesis, and for DNA precursor synthesis.</text>
</comment>
<dbReference type="AlphaFoldDB" id="A0A1F6VP22"/>
<evidence type="ECO:0000259" key="9">
    <source>
        <dbReference type="PROSITE" id="PS51330"/>
    </source>
</evidence>
<dbReference type="Pfam" id="PF00186">
    <property type="entry name" value="DHFR_1"/>
    <property type="match status" value="1"/>
</dbReference>
<evidence type="ECO:0000256" key="3">
    <source>
        <dbReference type="ARBA" id="ARBA00012856"/>
    </source>
</evidence>
<dbReference type="GO" id="GO:0046452">
    <property type="term" value="P:dihydrofolate metabolic process"/>
    <property type="evidence" value="ECO:0007669"/>
    <property type="project" value="TreeGrafter"/>
</dbReference>
<evidence type="ECO:0000256" key="5">
    <source>
        <dbReference type="ARBA" id="ARBA00022857"/>
    </source>
</evidence>
<feature type="domain" description="DHFR" evidence="9">
    <location>
        <begin position="1"/>
        <end position="173"/>
    </location>
</feature>
<comment type="similarity">
    <text evidence="2 8">Belongs to the dihydrofolate reductase family.</text>
</comment>
<dbReference type="GO" id="GO:0046655">
    <property type="term" value="P:folic acid metabolic process"/>
    <property type="evidence" value="ECO:0007669"/>
    <property type="project" value="TreeGrafter"/>
</dbReference>
<dbReference type="EC" id="1.5.1.3" evidence="3 8"/>
<dbReference type="GO" id="GO:0070401">
    <property type="term" value="F:NADP+ binding"/>
    <property type="evidence" value="ECO:0007669"/>
    <property type="project" value="UniProtKB-ARBA"/>
</dbReference>
<evidence type="ECO:0000256" key="6">
    <source>
        <dbReference type="ARBA" id="ARBA00023002"/>
    </source>
</evidence>
<dbReference type="PANTHER" id="PTHR48069">
    <property type="entry name" value="DIHYDROFOLATE REDUCTASE"/>
    <property type="match status" value="1"/>
</dbReference>
<keyword evidence="4 8" id="KW-0554">One-carbon metabolism</keyword>
<keyword evidence="5 8" id="KW-0521">NADP</keyword>
<protein>
    <recommendedName>
        <fullName evidence="3 8">Dihydrofolate reductase</fullName>
        <ecNumber evidence="3 8">1.5.1.3</ecNumber>
    </recommendedName>
</protein>
<dbReference type="UniPathway" id="UPA00077">
    <property type="reaction ID" value="UER00158"/>
</dbReference>
<comment type="caution">
    <text evidence="10">The sequence shown here is derived from an EMBL/GenBank/DDBJ whole genome shotgun (WGS) entry which is preliminary data.</text>
</comment>
<dbReference type="Proteomes" id="UP000177112">
    <property type="component" value="Unassembled WGS sequence"/>
</dbReference>